<gene>
    <name evidence="4" type="ORF">BK049_18390</name>
</gene>
<dbReference type="AlphaFoldDB" id="A0AAC9IL64"/>
<organism evidence="4 5">
    <name type="scientific">Bacillus xiamenensis</name>
    <dbReference type="NCBI Taxonomy" id="1178537"/>
    <lineage>
        <taxon>Bacteria</taxon>
        <taxon>Bacillati</taxon>
        <taxon>Bacillota</taxon>
        <taxon>Bacilli</taxon>
        <taxon>Bacillales</taxon>
        <taxon>Bacillaceae</taxon>
        <taxon>Bacillus</taxon>
    </lineage>
</organism>
<dbReference type="InterPro" id="IPR041483">
    <property type="entry name" value="TetR_C_34"/>
</dbReference>
<dbReference type="PANTHER" id="PTHR30055">
    <property type="entry name" value="HTH-TYPE TRANSCRIPTIONAL REGULATOR RUTR"/>
    <property type="match status" value="1"/>
</dbReference>
<dbReference type="GO" id="GO:0003700">
    <property type="term" value="F:DNA-binding transcription factor activity"/>
    <property type="evidence" value="ECO:0007669"/>
    <property type="project" value="TreeGrafter"/>
</dbReference>
<sequence>MKRAMTDEAKALRAQSILDKAAELFEKHEYNQIKMSDIAKEAKLSKGILFVYFKTKEALFFQLLCREYVKRLDRFIEIISETKIKNLQDIKHLFLKELEEIIDQNPMYIRLEAIRTSVLERNVDSNTMLQLKLKLFQKLTEMTDLLCENQVISEEQVMDIFQAEAAIVIGCKLTATLPDEVITIIENHAMQDFKRDFKTDVMNTMSCYLDGYLKGLEA</sequence>
<dbReference type="InterPro" id="IPR001647">
    <property type="entry name" value="HTH_TetR"/>
</dbReference>
<proteinExistence type="predicted"/>
<evidence type="ECO:0000313" key="5">
    <source>
        <dbReference type="Proteomes" id="UP000177709"/>
    </source>
</evidence>
<dbReference type="Pfam" id="PF00440">
    <property type="entry name" value="TetR_N"/>
    <property type="match status" value="1"/>
</dbReference>
<accession>A0AAC9IL64</accession>
<dbReference type="InterPro" id="IPR050109">
    <property type="entry name" value="HTH-type_TetR-like_transc_reg"/>
</dbReference>
<dbReference type="Proteomes" id="UP000177709">
    <property type="component" value="Chromosome"/>
</dbReference>
<evidence type="ECO:0000256" key="1">
    <source>
        <dbReference type="ARBA" id="ARBA00023125"/>
    </source>
</evidence>
<keyword evidence="1 2" id="KW-0238">DNA-binding</keyword>
<dbReference type="GO" id="GO:0000976">
    <property type="term" value="F:transcription cis-regulatory region binding"/>
    <property type="evidence" value="ECO:0007669"/>
    <property type="project" value="TreeGrafter"/>
</dbReference>
<evidence type="ECO:0000313" key="4">
    <source>
        <dbReference type="EMBL" id="AOZ90521.1"/>
    </source>
</evidence>
<dbReference type="Gene3D" id="1.10.357.10">
    <property type="entry name" value="Tetracycline Repressor, domain 2"/>
    <property type="match status" value="1"/>
</dbReference>
<feature type="DNA-binding region" description="H-T-H motif" evidence="2">
    <location>
        <begin position="34"/>
        <end position="53"/>
    </location>
</feature>
<dbReference type="Pfam" id="PF17929">
    <property type="entry name" value="TetR_C_34"/>
    <property type="match status" value="1"/>
</dbReference>
<reference evidence="4 5" key="1">
    <citation type="submission" date="2016-10" db="EMBL/GenBank/DDBJ databases">
        <title>Whole genome sequence of hyper active fibrinolysis bacterium Bacillus pumilus strain VV3 isolated from fermented rice.</title>
        <authorList>
            <person name="Mariadas V.A."/>
            <person name="Vijayaraghavan P."/>
            <person name="Dhandapani V."/>
        </authorList>
    </citation>
    <scope>NUCLEOTIDE SEQUENCE [LARGE SCALE GENOMIC DNA]</scope>
    <source>
        <strain evidence="4 5">VV3</strain>
    </source>
</reference>
<dbReference type="InterPro" id="IPR009057">
    <property type="entry name" value="Homeodomain-like_sf"/>
</dbReference>
<dbReference type="EMBL" id="CP017786">
    <property type="protein sequence ID" value="AOZ90521.1"/>
    <property type="molecule type" value="Genomic_DNA"/>
</dbReference>
<dbReference type="KEGG" id="bxi:BK049_18390"/>
<protein>
    <submittedName>
        <fullName evidence="4">TetR family transcriptional regulator</fullName>
    </submittedName>
</protein>
<name>A0AAC9IL64_9BACI</name>
<dbReference type="SUPFAM" id="SSF46689">
    <property type="entry name" value="Homeodomain-like"/>
    <property type="match status" value="1"/>
</dbReference>
<evidence type="ECO:0000256" key="2">
    <source>
        <dbReference type="PROSITE-ProRule" id="PRU00335"/>
    </source>
</evidence>
<dbReference type="PRINTS" id="PR00455">
    <property type="entry name" value="HTHTETR"/>
</dbReference>
<dbReference type="PROSITE" id="PS50977">
    <property type="entry name" value="HTH_TETR_2"/>
    <property type="match status" value="1"/>
</dbReference>
<evidence type="ECO:0000259" key="3">
    <source>
        <dbReference type="PROSITE" id="PS50977"/>
    </source>
</evidence>
<feature type="domain" description="HTH tetR-type" evidence="3">
    <location>
        <begin position="11"/>
        <end position="71"/>
    </location>
</feature>
<dbReference type="PANTHER" id="PTHR30055:SF226">
    <property type="entry name" value="HTH-TYPE TRANSCRIPTIONAL REGULATOR PKSA"/>
    <property type="match status" value="1"/>
</dbReference>